<dbReference type="PANTHER" id="PTHR35562:SF2">
    <property type="entry name" value="DNA ENDONUCLEASE SMRA-RELATED"/>
    <property type="match status" value="1"/>
</dbReference>
<dbReference type="SUPFAM" id="SSF160443">
    <property type="entry name" value="SMR domain-like"/>
    <property type="match status" value="1"/>
</dbReference>
<comment type="caution">
    <text evidence="2">The sequence shown here is derived from an EMBL/GenBank/DDBJ whole genome shotgun (WGS) entry which is preliminary data.</text>
</comment>
<dbReference type="Pfam" id="PF01713">
    <property type="entry name" value="Smr"/>
    <property type="match status" value="1"/>
</dbReference>
<name>A0ABV5JK08_9RHOB</name>
<dbReference type="RefSeq" id="WP_213889685.1">
    <property type="nucleotide sequence ID" value="NZ_JAGFNU010000007.1"/>
</dbReference>
<dbReference type="EMBL" id="JBHMEA010000051">
    <property type="protein sequence ID" value="MFB9233789.1"/>
    <property type="molecule type" value="Genomic_DNA"/>
</dbReference>
<accession>A0ABV5JK08</accession>
<dbReference type="InterPro" id="IPR036063">
    <property type="entry name" value="Smr_dom_sf"/>
</dbReference>
<sequence>MSRKRRTLRPDEEELWKRVAETATPLRPDVPNPKVAFELANVRPKAKKVTVQPFSFGEKIIQKPARHDFASSIGEDLSKAPLQMDEKAFGKLKRGKLSPEARIDLHGMTIAQAHPVLTGFILNAHASRKRLVLVVTGKGKSAIDDGPIPVRRGVLKHQVPHWLHSAPLRQVVLQVSEAHLKHGGSGAYYVYLKRHR</sequence>
<feature type="domain" description="Smr" evidence="1">
    <location>
        <begin position="103"/>
        <end position="193"/>
    </location>
</feature>
<dbReference type="Proteomes" id="UP001589683">
    <property type="component" value="Unassembled WGS sequence"/>
</dbReference>
<gene>
    <name evidence="2" type="ORF">ACFFUT_18500</name>
</gene>
<dbReference type="PROSITE" id="PS50828">
    <property type="entry name" value="SMR"/>
    <property type="match status" value="1"/>
</dbReference>
<dbReference type="SMART" id="SM00463">
    <property type="entry name" value="SMR"/>
    <property type="match status" value="1"/>
</dbReference>
<reference evidence="2 3" key="1">
    <citation type="submission" date="2024-09" db="EMBL/GenBank/DDBJ databases">
        <authorList>
            <person name="Sun Q."/>
            <person name="Mori K."/>
        </authorList>
    </citation>
    <scope>NUCLEOTIDE SEQUENCE [LARGE SCALE GENOMIC DNA]</scope>
    <source>
        <strain evidence="2 3">CECT 8726</strain>
    </source>
</reference>
<evidence type="ECO:0000313" key="2">
    <source>
        <dbReference type="EMBL" id="MFB9233789.1"/>
    </source>
</evidence>
<proteinExistence type="predicted"/>
<evidence type="ECO:0000259" key="1">
    <source>
        <dbReference type="PROSITE" id="PS50828"/>
    </source>
</evidence>
<evidence type="ECO:0000313" key="3">
    <source>
        <dbReference type="Proteomes" id="UP001589683"/>
    </source>
</evidence>
<keyword evidence="3" id="KW-1185">Reference proteome</keyword>
<dbReference type="InterPro" id="IPR002625">
    <property type="entry name" value="Smr_dom"/>
</dbReference>
<dbReference type="PANTHER" id="PTHR35562">
    <property type="entry name" value="DNA ENDONUCLEASE SMRA-RELATED"/>
    <property type="match status" value="1"/>
</dbReference>
<dbReference type="Gene3D" id="3.30.1370.110">
    <property type="match status" value="1"/>
</dbReference>
<protein>
    <submittedName>
        <fullName evidence="2">Smr/MutS family protein</fullName>
    </submittedName>
</protein>
<organism evidence="2 3">
    <name type="scientific">Pseudohalocynthiibacter aestuariivivens</name>
    <dbReference type="NCBI Taxonomy" id="1591409"/>
    <lineage>
        <taxon>Bacteria</taxon>
        <taxon>Pseudomonadati</taxon>
        <taxon>Pseudomonadota</taxon>
        <taxon>Alphaproteobacteria</taxon>
        <taxon>Rhodobacterales</taxon>
        <taxon>Paracoccaceae</taxon>
        <taxon>Pseudohalocynthiibacter</taxon>
    </lineage>
</organism>